<accession>A0A699ZC01</accession>
<name>A0A699ZC01_HAELA</name>
<dbReference type="Proteomes" id="UP000485058">
    <property type="component" value="Unassembled WGS sequence"/>
</dbReference>
<feature type="non-terminal residue" evidence="1">
    <location>
        <position position="1"/>
    </location>
</feature>
<organism evidence="1 2">
    <name type="scientific">Haematococcus lacustris</name>
    <name type="common">Green alga</name>
    <name type="synonym">Haematococcus pluvialis</name>
    <dbReference type="NCBI Taxonomy" id="44745"/>
    <lineage>
        <taxon>Eukaryota</taxon>
        <taxon>Viridiplantae</taxon>
        <taxon>Chlorophyta</taxon>
        <taxon>core chlorophytes</taxon>
        <taxon>Chlorophyceae</taxon>
        <taxon>CS clade</taxon>
        <taxon>Chlamydomonadales</taxon>
        <taxon>Haematococcaceae</taxon>
        <taxon>Haematococcus</taxon>
    </lineage>
</organism>
<dbReference type="EMBL" id="BLLF01000996">
    <property type="protein sequence ID" value="GFH16424.1"/>
    <property type="molecule type" value="Genomic_DNA"/>
</dbReference>
<evidence type="ECO:0000313" key="2">
    <source>
        <dbReference type="Proteomes" id="UP000485058"/>
    </source>
</evidence>
<sequence>MCGSSLQVKVDRALAPLTLGNASSKALAFVGSHHWPLTTSLPLERIPEANKQAAPAVLLLAGEPYFVVPSLLLAEDNLSSCGR</sequence>
<keyword evidence="2" id="KW-1185">Reference proteome</keyword>
<protein>
    <submittedName>
        <fullName evidence="1">Uncharacterized protein</fullName>
    </submittedName>
</protein>
<dbReference type="AlphaFoldDB" id="A0A699ZC01"/>
<comment type="caution">
    <text evidence="1">The sequence shown here is derived from an EMBL/GenBank/DDBJ whole genome shotgun (WGS) entry which is preliminary data.</text>
</comment>
<reference evidence="1 2" key="1">
    <citation type="submission" date="2020-02" db="EMBL/GenBank/DDBJ databases">
        <title>Draft genome sequence of Haematococcus lacustris strain NIES-144.</title>
        <authorList>
            <person name="Morimoto D."/>
            <person name="Nakagawa S."/>
            <person name="Yoshida T."/>
            <person name="Sawayama S."/>
        </authorList>
    </citation>
    <scope>NUCLEOTIDE SEQUENCE [LARGE SCALE GENOMIC DNA]</scope>
    <source>
        <strain evidence="1 2">NIES-144</strain>
    </source>
</reference>
<gene>
    <name evidence="1" type="ORF">HaLaN_12842</name>
</gene>
<proteinExistence type="predicted"/>
<evidence type="ECO:0000313" key="1">
    <source>
        <dbReference type="EMBL" id="GFH16424.1"/>
    </source>
</evidence>